<organism evidence="1">
    <name type="scientific">Siphoviridae sp. ctiam3</name>
    <dbReference type="NCBI Taxonomy" id="2825624"/>
    <lineage>
        <taxon>Viruses</taxon>
        <taxon>Duplodnaviria</taxon>
        <taxon>Heunggongvirae</taxon>
        <taxon>Uroviricota</taxon>
        <taxon>Caudoviricetes</taxon>
    </lineage>
</organism>
<protein>
    <submittedName>
        <fullName evidence="1">Uncharacterized protein</fullName>
    </submittedName>
</protein>
<dbReference type="EMBL" id="BK015338">
    <property type="protein sequence ID" value="DAE01994.1"/>
    <property type="molecule type" value="Genomic_DNA"/>
</dbReference>
<reference evidence="1" key="1">
    <citation type="journal article" date="2021" name="Proc. Natl. Acad. Sci. U.S.A.">
        <title>A Catalog of Tens of Thousands of Viruses from Human Metagenomes Reveals Hidden Associations with Chronic Diseases.</title>
        <authorList>
            <person name="Tisza M.J."/>
            <person name="Buck C.B."/>
        </authorList>
    </citation>
    <scope>NUCLEOTIDE SEQUENCE</scope>
    <source>
        <strain evidence="1">Ctiam3</strain>
    </source>
</reference>
<accession>A0A8S5P4P3</accession>
<evidence type="ECO:0000313" key="1">
    <source>
        <dbReference type="EMBL" id="DAE01994.1"/>
    </source>
</evidence>
<proteinExistence type="predicted"/>
<sequence length="189" mass="21757">MKNNEKNKTSLEIYVKNRELIDRVITLPASKFLTTHSSLFNACISSAPLCSAAYKIYEQLNATHTTFYSSSSFLEIHQIIRRMEDYETLTNAIFNAVSTYQVPDIIDLSALKHDIPPINSLKVLPLNTNLNPSELSILEWLIKDKRLLDWCKTHFPKLSKANMESVISYIFSKFITALFEKLIETFLNF</sequence>
<name>A0A8S5P4P3_9CAUD</name>